<feature type="signal peptide" evidence="1">
    <location>
        <begin position="1"/>
        <end position="25"/>
    </location>
</feature>
<keyword evidence="3" id="KW-1185">Reference proteome</keyword>
<evidence type="ECO:0000313" key="2">
    <source>
        <dbReference type="EMBL" id="MDQ0515070.1"/>
    </source>
</evidence>
<name>A0ABU0M2K3_9HYPH</name>
<sequence>MNRPARSLATLVLLLAAFAPSLSHADGTMAARTLTASDKARIAGFDASRSKAIDEAKSGGIAADVKVLDAVLAGAPQPILGTDIRGDYRCRTVKLGGTLPLTVYGWFKCRIDEDDLGYRLVKTTGSQRFTGHFIDDSEKRLLFYGAGHYGDEQPRRYKADADRDMVGFLVKAGPKRYRLELPAPKFESTFDIIELERK</sequence>
<gene>
    <name evidence="2" type="ORF">QO015_000683</name>
</gene>
<evidence type="ECO:0000313" key="3">
    <source>
        <dbReference type="Proteomes" id="UP001223743"/>
    </source>
</evidence>
<keyword evidence="1" id="KW-0732">Signal</keyword>
<accession>A0ABU0M2K3</accession>
<dbReference type="EMBL" id="JAUSWJ010000001">
    <property type="protein sequence ID" value="MDQ0515070.1"/>
    <property type="molecule type" value="Genomic_DNA"/>
</dbReference>
<dbReference type="RefSeq" id="WP_266281455.1">
    <property type="nucleotide sequence ID" value="NZ_JAPKNF010000001.1"/>
</dbReference>
<proteinExistence type="predicted"/>
<comment type="caution">
    <text evidence="2">The sequence shown here is derived from an EMBL/GenBank/DDBJ whole genome shotgun (WGS) entry which is preliminary data.</text>
</comment>
<dbReference type="Pfam" id="PF16233">
    <property type="entry name" value="DUF4893"/>
    <property type="match status" value="1"/>
</dbReference>
<protein>
    <recommendedName>
        <fullName evidence="4">DUF4893 domain-containing protein</fullName>
    </recommendedName>
</protein>
<dbReference type="Proteomes" id="UP001223743">
    <property type="component" value="Unassembled WGS sequence"/>
</dbReference>
<evidence type="ECO:0008006" key="4">
    <source>
        <dbReference type="Google" id="ProtNLM"/>
    </source>
</evidence>
<reference evidence="2 3" key="1">
    <citation type="submission" date="2023-07" db="EMBL/GenBank/DDBJ databases">
        <title>Genomic Encyclopedia of Type Strains, Phase IV (KMG-IV): sequencing the most valuable type-strain genomes for metagenomic binning, comparative biology and taxonomic classification.</title>
        <authorList>
            <person name="Goeker M."/>
        </authorList>
    </citation>
    <scope>NUCLEOTIDE SEQUENCE [LARGE SCALE GENOMIC DNA]</scope>
    <source>
        <strain evidence="2 3">B1-1</strain>
    </source>
</reference>
<evidence type="ECO:0000256" key="1">
    <source>
        <dbReference type="SAM" id="SignalP"/>
    </source>
</evidence>
<organism evidence="2 3">
    <name type="scientific">Kaistia geumhonensis</name>
    <dbReference type="NCBI Taxonomy" id="410839"/>
    <lineage>
        <taxon>Bacteria</taxon>
        <taxon>Pseudomonadati</taxon>
        <taxon>Pseudomonadota</taxon>
        <taxon>Alphaproteobacteria</taxon>
        <taxon>Hyphomicrobiales</taxon>
        <taxon>Kaistiaceae</taxon>
        <taxon>Kaistia</taxon>
    </lineage>
</organism>
<feature type="chain" id="PRO_5047375002" description="DUF4893 domain-containing protein" evidence="1">
    <location>
        <begin position="26"/>
        <end position="198"/>
    </location>
</feature>
<dbReference type="InterPro" id="IPR032609">
    <property type="entry name" value="DUF4893"/>
</dbReference>